<accession>A0A1G7IZJ4</accession>
<dbReference type="EMBL" id="FNAV01000014">
    <property type="protein sequence ID" value="SDF18033.1"/>
    <property type="molecule type" value="Genomic_DNA"/>
</dbReference>
<dbReference type="GO" id="GO:0003700">
    <property type="term" value="F:DNA-binding transcription factor activity"/>
    <property type="evidence" value="ECO:0007669"/>
    <property type="project" value="InterPro"/>
</dbReference>
<dbReference type="InterPro" id="IPR036388">
    <property type="entry name" value="WH-like_DNA-bd_sf"/>
</dbReference>
<dbReference type="PANTHER" id="PTHR43537:SF50">
    <property type="entry name" value="TRANSCRIPTIONAL REGULATORY PROTEIN"/>
    <property type="match status" value="1"/>
</dbReference>
<dbReference type="SUPFAM" id="SSF46785">
    <property type="entry name" value="Winged helix' DNA-binding domain"/>
    <property type="match status" value="1"/>
</dbReference>
<dbReference type="SMART" id="SM00895">
    <property type="entry name" value="FCD"/>
    <property type="match status" value="1"/>
</dbReference>
<dbReference type="Pfam" id="PF07729">
    <property type="entry name" value="FCD"/>
    <property type="match status" value="1"/>
</dbReference>
<dbReference type="STRING" id="282683.SAMN04488105_1146"/>
<dbReference type="InterPro" id="IPR008920">
    <property type="entry name" value="TF_FadR/GntR_C"/>
</dbReference>
<evidence type="ECO:0000259" key="4">
    <source>
        <dbReference type="PROSITE" id="PS50949"/>
    </source>
</evidence>
<dbReference type="CDD" id="cd07377">
    <property type="entry name" value="WHTH_GntR"/>
    <property type="match status" value="1"/>
</dbReference>
<sequence>MGEDRWQALSEEVAGWPRGQRSTFVTNFLRDLIVSGEIPPGERINERILTERLGISRTPLREAFKILEGEGLVSIRPNAGATVVRLSPEDVEDSLEILIGLESIGAERAAERATPEMIEEIAELDTRMVEAFERRELMDYFHINQDIHQKIIDAAQNEALSRVYSSESARIRRFRFAGNRDHARWAQAVAEHAQILEALRRRQGPLLRELLRAHHRAGWKIARKALETPEPTD</sequence>
<proteinExistence type="predicted"/>
<evidence type="ECO:0000313" key="6">
    <source>
        <dbReference type="Proteomes" id="UP000198994"/>
    </source>
</evidence>
<organism evidence="5 6">
    <name type="scientific">Salipiger thiooxidans</name>
    <dbReference type="NCBI Taxonomy" id="282683"/>
    <lineage>
        <taxon>Bacteria</taxon>
        <taxon>Pseudomonadati</taxon>
        <taxon>Pseudomonadota</taxon>
        <taxon>Alphaproteobacteria</taxon>
        <taxon>Rhodobacterales</taxon>
        <taxon>Roseobacteraceae</taxon>
        <taxon>Salipiger</taxon>
    </lineage>
</organism>
<dbReference type="PRINTS" id="PR00035">
    <property type="entry name" value="HTHGNTR"/>
</dbReference>
<feature type="domain" description="HTH gntR-type" evidence="4">
    <location>
        <begin position="19"/>
        <end position="86"/>
    </location>
</feature>
<keyword evidence="2 5" id="KW-0238">DNA-binding</keyword>
<dbReference type="InterPro" id="IPR000524">
    <property type="entry name" value="Tscrpt_reg_HTH_GntR"/>
</dbReference>
<dbReference type="InterPro" id="IPR036390">
    <property type="entry name" value="WH_DNA-bd_sf"/>
</dbReference>
<name>A0A1G7IZJ4_9RHOB</name>
<dbReference type="SUPFAM" id="SSF48008">
    <property type="entry name" value="GntR ligand-binding domain-like"/>
    <property type="match status" value="1"/>
</dbReference>
<dbReference type="RefSeq" id="WP_008887502.1">
    <property type="nucleotide sequence ID" value="NZ_FNAV01000014.1"/>
</dbReference>
<evidence type="ECO:0000256" key="1">
    <source>
        <dbReference type="ARBA" id="ARBA00023015"/>
    </source>
</evidence>
<protein>
    <submittedName>
        <fullName evidence="5">DNA-binding transcriptional regulator, GntR family</fullName>
    </submittedName>
</protein>
<dbReference type="Proteomes" id="UP000198994">
    <property type="component" value="Unassembled WGS sequence"/>
</dbReference>
<dbReference type="PROSITE" id="PS50949">
    <property type="entry name" value="HTH_GNTR"/>
    <property type="match status" value="1"/>
</dbReference>
<dbReference type="GO" id="GO:0003677">
    <property type="term" value="F:DNA binding"/>
    <property type="evidence" value="ECO:0007669"/>
    <property type="project" value="UniProtKB-KW"/>
</dbReference>
<dbReference type="SMART" id="SM00345">
    <property type="entry name" value="HTH_GNTR"/>
    <property type="match status" value="1"/>
</dbReference>
<dbReference type="OrthoDB" id="7834120at2"/>
<evidence type="ECO:0000256" key="3">
    <source>
        <dbReference type="ARBA" id="ARBA00023163"/>
    </source>
</evidence>
<evidence type="ECO:0000313" key="5">
    <source>
        <dbReference type="EMBL" id="SDF18033.1"/>
    </source>
</evidence>
<keyword evidence="1" id="KW-0805">Transcription regulation</keyword>
<reference evidence="6" key="1">
    <citation type="submission" date="2016-10" db="EMBL/GenBank/DDBJ databases">
        <authorList>
            <person name="Varghese N."/>
            <person name="Submissions S."/>
        </authorList>
    </citation>
    <scope>NUCLEOTIDE SEQUENCE [LARGE SCALE GENOMIC DNA]</scope>
    <source>
        <strain evidence="6">DSM 10146</strain>
    </source>
</reference>
<dbReference type="Pfam" id="PF00392">
    <property type="entry name" value="GntR"/>
    <property type="match status" value="1"/>
</dbReference>
<dbReference type="AlphaFoldDB" id="A0A1G7IZJ4"/>
<dbReference type="Gene3D" id="1.10.10.10">
    <property type="entry name" value="Winged helix-like DNA-binding domain superfamily/Winged helix DNA-binding domain"/>
    <property type="match status" value="1"/>
</dbReference>
<keyword evidence="6" id="KW-1185">Reference proteome</keyword>
<gene>
    <name evidence="5" type="ORF">SAMN04488105_1146</name>
</gene>
<dbReference type="InterPro" id="IPR011711">
    <property type="entry name" value="GntR_C"/>
</dbReference>
<dbReference type="PANTHER" id="PTHR43537">
    <property type="entry name" value="TRANSCRIPTIONAL REGULATOR, GNTR FAMILY"/>
    <property type="match status" value="1"/>
</dbReference>
<evidence type="ECO:0000256" key="2">
    <source>
        <dbReference type="ARBA" id="ARBA00023125"/>
    </source>
</evidence>
<dbReference type="Gene3D" id="1.20.120.530">
    <property type="entry name" value="GntR ligand-binding domain-like"/>
    <property type="match status" value="1"/>
</dbReference>
<keyword evidence="3" id="KW-0804">Transcription</keyword>